<dbReference type="EMBL" id="JAYRBN010000091">
    <property type="protein sequence ID" value="KAL2729866.1"/>
    <property type="molecule type" value="Genomic_DNA"/>
</dbReference>
<dbReference type="Proteomes" id="UP001607303">
    <property type="component" value="Unassembled WGS sequence"/>
</dbReference>
<accession>A0ABD2BAU8</accession>
<organism evidence="1 2">
    <name type="scientific">Vespula maculifrons</name>
    <name type="common">Eastern yellow jacket</name>
    <name type="synonym">Wasp</name>
    <dbReference type="NCBI Taxonomy" id="7453"/>
    <lineage>
        <taxon>Eukaryota</taxon>
        <taxon>Metazoa</taxon>
        <taxon>Ecdysozoa</taxon>
        <taxon>Arthropoda</taxon>
        <taxon>Hexapoda</taxon>
        <taxon>Insecta</taxon>
        <taxon>Pterygota</taxon>
        <taxon>Neoptera</taxon>
        <taxon>Endopterygota</taxon>
        <taxon>Hymenoptera</taxon>
        <taxon>Apocrita</taxon>
        <taxon>Aculeata</taxon>
        <taxon>Vespoidea</taxon>
        <taxon>Vespidae</taxon>
        <taxon>Vespinae</taxon>
        <taxon>Vespula</taxon>
    </lineage>
</organism>
<dbReference type="AlphaFoldDB" id="A0ABD2BAU8"/>
<sequence>MTDFDSYWFSYVLYFDEYTSQFLQEASGPNNNEELIQIYWGYSPTRDDNISGPTVTGQSCFEFRRVRIAGLAVNILRKFKLGVGILGLVRRQQSWSFD</sequence>
<proteinExistence type="predicted"/>
<gene>
    <name evidence="1" type="ORF">V1477_015677</name>
</gene>
<evidence type="ECO:0000313" key="1">
    <source>
        <dbReference type="EMBL" id="KAL2729866.1"/>
    </source>
</evidence>
<name>A0ABD2BAU8_VESMC</name>
<protein>
    <submittedName>
        <fullName evidence="1">Uncharacterized protein</fullName>
    </submittedName>
</protein>
<evidence type="ECO:0000313" key="2">
    <source>
        <dbReference type="Proteomes" id="UP001607303"/>
    </source>
</evidence>
<comment type="caution">
    <text evidence="1">The sequence shown here is derived from an EMBL/GenBank/DDBJ whole genome shotgun (WGS) entry which is preliminary data.</text>
</comment>
<keyword evidence="2" id="KW-1185">Reference proteome</keyword>
<reference evidence="1 2" key="1">
    <citation type="journal article" date="2024" name="Ann. Entomol. Soc. Am.">
        <title>Genomic analyses of the southern and eastern yellowjacket wasps (Hymenoptera: Vespidae) reveal evolutionary signatures of social life.</title>
        <authorList>
            <person name="Catto M.A."/>
            <person name="Caine P.B."/>
            <person name="Orr S.E."/>
            <person name="Hunt B.G."/>
            <person name="Goodisman M.A.D."/>
        </authorList>
    </citation>
    <scope>NUCLEOTIDE SEQUENCE [LARGE SCALE GENOMIC DNA]</scope>
    <source>
        <strain evidence="1">232</strain>
        <tissue evidence="1">Head and thorax</tissue>
    </source>
</reference>